<evidence type="ECO:0000313" key="2">
    <source>
        <dbReference type="EMBL" id="QJR12531.1"/>
    </source>
</evidence>
<dbReference type="Proteomes" id="UP000501534">
    <property type="component" value="Chromosome"/>
</dbReference>
<protein>
    <recommendedName>
        <fullName evidence="4">Tetratricopeptide repeat protein</fullName>
    </recommendedName>
</protein>
<feature type="transmembrane region" description="Helical" evidence="1">
    <location>
        <begin position="188"/>
        <end position="212"/>
    </location>
</feature>
<name>A0A6M4GZ53_9PROT</name>
<dbReference type="AlphaFoldDB" id="A0A6M4GZ53"/>
<dbReference type="EMBL" id="CP053069">
    <property type="protein sequence ID" value="QJR12531.1"/>
    <property type="molecule type" value="Genomic_DNA"/>
</dbReference>
<accession>A0A6M4GZ53</accession>
<reference evidence="2 3" key="1">
    <citation type="submission" date="2020-04" db="EMBL/GenBank/DDBJ databases">
        <title>Usitatibacter rugosus gen. nov., sp. nov. and Usitatibacter palustris sp. nov., novel members of Usitatibacteraceae fam. nov. within the order Nitrosomonadales isolated from soil.</title>
        <authorList>
            <person name="Huber K.J."/>
            <person name="Neumann-Schaal M."/>
            <person name="Geppert A."/>
            <person name="Luckner M."/>
            <person name="Wanner G."/>
            <person name="Overmann J."/>
        </authorList>
    </citation>
    <scope>NUCLEOTIDE SEQUENCE [LARGE SCALE GENOMIC DNA]</scope>
    <source>
        <strain evidence="2 3">0125_3</strain>
    </source>
</reference>
<feature type="transmembrane region" description="Helical" evidence="1">
    <location>
        <begin position="122"/>
        <end position="141"/>
    </location>
</feature>
<keyword evidence="1" id="KW-0812">Transmembrane</keyword>
<keyword evidence="3" id="KW-1185">Reference proteome</keyword>
<dbReference type="Gene3D" id="1.25.40.10">
    <property type="entry name" value="Tetratricopeptide repeat domain"/>
    <property type="match status" value="1"/>
</dbReference>
<dbReference type="InterPro" id="IPR011990">
    <property type="entry name" value="TPR-like_helical_dom_sf"/>
</dbReference>
<evidence type="ECO:0000313" key="3">
    <source>
        <dbReference type="Proteomes" id="UP000501534"/>
    </source>
</evidence>
<organism evidence="2 3">
    <name type="scientific">Usitatibacter rugosus</name>
    <dbReference type="NCBI Taxonomy" id="2732067"/>
    <lineage>
        <taxon>Bacteria</taxon>
        <taxon>Pseudomonadati</taxon>
        <taxon>Pseudomonadota</taxon>
        <taxon>Betaproteobacteria</taxon>
        <taxon>Nitrosomonadales</taxon>
        <taxon>Usitatibacteraceae</taxon>
        <taxon>Usitatibacter</taxon>
    </lineage>
</organism>
<proteinExistence type="predicted"/>
<keyword evidence="1" id="KW-0472">Membrane</keyword>
<feature type="transmembrane region" description="Helical" evidence="1">
    <location>
        <begin position="34"/>
        <end position="54"/>
    </location>
</feature>
<gene>
    <name evidence="2" type="ORF">DSM104443_03617</name>
</gene>
<feature type="transmembrane region" description="Helical" evidence="1">
    <location>
        <begin position="153"/>
        <end position="176"/>
    </location>
</feature>
<feature type="transmembrane region" description="Helical" evidence="1">
    <location>
        <begin position="95"/>
        <end position="116"/>
    </location>
</feature>
<evidence type="ECO:0000256" key="1">
    <source>
        <dbReference type="SAM" id="Phobius"/>
    </source>
</evidence>
<evidence type="ECO:0008006" key="4">
    <source>
        <dbReference type="Google" id="ProtNLM"/>
    </source>
</evidence>
<keyword evidence="1" id="KW-1133">Transmembrane helix</keyword>
<sequence>MPPVSTSKSAPPPFWQQLPRVFTYPMHGDAMVKIVVFALFVAITSHIGFLAYILSRLAWLAFMAYCFRILERTARGHLVPGDYVDDRTNKDRRPLMQVGIIFVFMFLAIMIGVFVGKIAGQIALILVALALPASIMVLALDERFFAAINPVRLLEVIAGIGLPYFALCVFLFLLLQSAQFLGAVLDDFMPVFVSQFLADAVTMYFMVSMYYLMGYALYQHHEELGVDVQVDTAMAQRALAVASGKKVEPELLGPQTQGLLAEAKLGEAAERIENRLKREWDNNKLQDQYHKVLMMDGKEKPIIKHVNEYLPKLIREKRGARAVDIYEAAKKKIPDLTLADSTIILPLATAASDLRRDTIAVELLKGFDKRYPGHEDIPGVYMLVGKIMLERQNQYAMAQKVFQAIVAKFPQHKLAAEAAKMAEIAGKMAAQALSSPSSP</sequence>
<dbReference type="KEGG" id="uru:DSM104443_03617"/>